<evidence type="ECO:0008006" key="4">
    <source>
        <dbReference type="Google" id="ProtNLM"/>
    </source>
</evidence>
<organism evidence="2 3">
    <name type="scientific">Thiosulfatimonas sediminis</name>
    <dbReference type="NCBI Taxonomy" id="2675054"/>
    <lineage>
        <taxon>Bacteria</taxon>
        <taxon>Pseudomonadati</taxon>
        <taxon>Pseudomonadota</taxon>
        <taxon>Gammaproteobacteria</taxon>
        <taxon>Thiotrichales</taxon>
        <taxon>Piscirickettsiaceae</taxon>
        <taxon>Thiosulfatimonas</taxon>
    </lineage>
</organism>
<name>A0A6F8PYB9_9GAMM</name>
<keyword evidence="1" id="KW-0812">Transmembrane</keyword>
<proteinExistence type="predicted"/>
<feature type="transmembrane region" description="Helical" evidence="1">
    <location>
        <begin position="12"/>
        <end position="29"/>
    </location>
</feature>
<dbReference type="AlphaFoldDB" id="A0A6F8PYB9"/>
<gene>
    <name evidence="2" type="ORF">THMIRHAS_24920</name>
</gene>
<dbReference type="KEGG" id="tse:THMIRHAS_24920"/>
<accession>A0A6F8PYB9</accession>
<dbReference type="EMBL" id="AP021889">
    <property type="protein sequence ID" value="BBP47119.1"/>
    <property type="molecule type" value="Genomic_DNA"/>
</dbReference>
<sequence>MDQLQFPILNHGFLLGLGAVLFAFGILLLKKWLKTLGFSLVLLGAAGFLLAIENGFYQLIFFLMLWVLAHQLGKKPRLGIRLADEHQEGGTGIIRRANGNLSVVYKDRSWPIQTDEDNLKEGDRVVVIDIVNGRANVELLSRKSVHAED</sequence>
<protein>
    <recommendedName>
        <fullName evidence="4">NfeD-like C-terminal domain-containing protein</fullName>
    </recommendedName>
</protein>
<evidence type="ECO:0000256" key="1">
    <source>
        <dbReference type="SAM" id="Phobius"/>
    </source>
</evidence>
<keyword evidence="3" id="KW-1185">Reference proteome</keyword>
<evidence type="ECO:0000313" key="3">
    <source>
        <dbReference type="Proteomes" id="UP000501726"/>
    </source>
</evidence>
<keyword evidence="1" id="KW-0472">Membrane</keyword>
<evidence type="ECO:0000313" key="2">
    <source>
        <dbReference type="EMBL" id="BBP47119.1"/>
    </source>
</evidence>
<reference evidence="3" key="1">
    <citation type="submission" date="2019-11" db="EMBL/GenBank/DDBJ databases">
        <title>Isolation and characterization of two novel species in the genus Thiomicrorhabdus.</title>
        <authorList>
            <person name="Mochizuki J."/>
            <person name="Kojima H."/>
            <person name="Fukui M."/>
        </authorList>
    </citation>
    <scope>NUCLEOTIDE SEQUENCE [LARGE SCALE GENOMIC DNA]</scope>
    <source>
        <strain evidence="3">aks77</strain>
    </source>
</reference>
<dbReference type="RefSeq" id="WP_173274182.1">
    <property type="nucleotide sequence ID" value="NZ_AP021889.1"/>
</dbReference>
<dbReference type="Proteomes" id="UP000501726">
    <property type="component" value="Chromosome"/>
</dbReference>
<feature type="transmembrane region" description="Helical" evidence="1">
    <location>
        <begin position="41"/>
        <end position="68"/>
    </location>
</feature>
<keyword evidence="1" id="KW-1133">Transmembrane helix</keyword>